<feature type="domain" description="Methyl-accepting transducer" evidence="5">
    <location>
        <begin position="320"/>
        <end position="549"/>
    </location>
</feature>
<evidence type="ECO:0000256" key="1">
    <source>
        <dbReference type="ARBA" id="ARBA00022481"/>
    </source>
</evidence>
<dbReference type="CDD" id="cd00130">
    <property type="entry name" value="PAS"/>
    <property type="match status" value="2"/>
</dbReference>
<dbReference type="PROSITE" id="PS50113">
    <property type="entry name" value="PAC"/>
    <property type="match status" value="2"/>
</dbReference>
<dbReference type="EMBL" id="JAGETV010000014">
    <property type="protein sequence ID" value="MBO1927614.1"/>
    <property type="molecule type" value="Genomic_DNA"/>
</dbReference>
<dbReference type="CDD" id="cd11386">
    <property type="entry name" value="MCP_signal"/>
    <property type="match status" value="1"/>
</dbReference>
<dbReference type="Pfam" id="PF08447">
    <property type="entry name" value="PAS_3"/>
    <property type="match status" value="2"/>
</dbReference>
<evidence type="ECO:0000313" key="9">
    <source>
        <dbReference type="Proteomes" id="UP000664835"/>
    </source>
</evidence>
<comment type="caution">
    <text evidence="8">The sequence shown here is derived from an EMBL/GenBank/DDBJ whole genome shotgun (WGS) entry which is preliminary data.</text>
</comment>
<dbReference type="Proteomes" id="UP000664835">
    <property type="component" value="Unassembled WGS sequence"/>
</dbReference>
<dbReference type="InterPro" id="IPR001610">
    <property type="entry name" value="PAC"/>
</dbReference>
<feature type="domain" description="PAC" evidence="7">
    <location>
        <begin position="90"/>
        <end position="144"/>
    </location>
</feature>
<dbReference type="PROSITE" id="PS50112">
    <property type="entry name" value="PAS"/>
    <property type="match status" value="1"/>
</dbReference>
<evidence type="ECO:0000313" key="8">
    <source>
        <dbReference type="EMBL" id="MBO1927614.1"/>
    </source>
</evidence>
<dbReference type="SMART" id="SM00283">
    <property type="entry name" value="MA"/>
    <property type="match status" value="1"/>
</dbReference>
<dbReference type="InterPro" id="IPR004090">
    <property type="entry name" value="Chemotax_Me-accpt_rcpt"/>
</dbReference>
<dbReference type="InterPro" id="IPR000014">
    <property type="entry name" value="PAS"/>
</dbReference>
<evidence type="ECO:0000256" key="4">
    <source>
        <dbReference type="PROSITE-ProRule" id="PRU00284"/>
    </source>
</evidence>
<dbReference type="SMART" id="SM00091">
    <property type="entry name" value="PAS"/>
    <property type="match status" value="2"/>
</dbReference>
<dbReference type="NCBIfam" id="TIGR00229">
    <property type="entry name" value="sensory_box"/>
    <property type="match status" value="2"/>
</dbReference>
<dbReference type="PRINTS" id="PR00260">
    <property type="entry name" value="CHEMTRNSDUCR"/>
</dbReference>
<evidence type="ECO:0000259" key="5">
    <source>
        <dbReference type="PROSITE" id="PS50111"/>
    </source>
</evidence>
<dbReference type="PROSITE" id="PS50111">
    <property type="entry name" value="CHEMOTAXIS_TRANSDUC_2"/>
    <property type="match status" value="1"/>
</dbReference>
<feature type="domain" description="PAC" evidence="7">
    <location>
        <begin position="213"/>
        <end position="266"/>
    </location>
</feature>
<dbReference type="PANTHER" id="PTHR43531">
    <property type="entry name" value="PROTEIN ICFG"/>
    <property type="match status" value="1"/>
</dbReference>
<dbReference type="Pfam" id="PF00015">
    <property type="entry name" value="MCPsignal"/>
    <property type="match status" value="1"/>
</dbReference>
<accession>A0ABS3Q5M6</accession>
<evidence type="ECO:0000259" key="7">
    <source>
        <dbReference type="PROSITE" id="PS50113"/>
    </source>
</evidence>
<dbReference type="InterPro" id="IPR013655">
    <property type="entry name" value="PAS_fold_3"/>
</dbReference>
<name>A0ABS3Q5M6_9GAMM</name>
<sequence>MFFSLNKQELQQCREQSNDMQAELDAIDKVMAIIEFTPDGDIVKANENFLATVGYQLNEIVGKHHRIFMPPEQISSNEYAVLWKRLASGETFKQRFPRINKQGDTVWLEASYNPIYDVQGNVARVVKYATDITAAVEAELENKSKLQAIDGVMAVIEFDPQGNILCANDNFLQTMGYSEPELKEMHHRIFVTPEYAASDEYKQFWASLGSGKHNKDIFLRITKSGQTVWLDASYNPIFDVKGRVVKVIKYANDITEQENNRIELRKAVHAFSDVMKSQLQGDLTQIVAGFDANSDLKMLQDAINQTEEKLREIVNTSIRAAETVNTAATEVSQGSTDLSQRVQQQAAALEQTSATMNEMNSQVQSNSENAKLAAETAQNVRGTASKGAKIMSETIEAMGSIQESSSKIEEIVTLIDSIAFQTNLLALNAAVEAARAGEHGRGFAVVASEVRNLAQKSADAAKDIKKLIEETAERVSLGSKLANTSGEMLNEINASIGSMTTMIQEIAGASIEQAEGVTQVHHAIADIDGVTQQNAALVEETTAAAESLSHQAQILKDELGFFNTGGNSMRALGH</sequence>
<dbReference type="InterPro" id="IPR000700">
    <property type="entry name" value="PAS-assoc_C"/>
</dbReference>
<dbReference type="SMART" id="SM00086">
    <property type="entry name" value="PAC"/>
    <property type="match status" value="2"/>
</dbReference>
<dbReference type="SUPFAM" id="SSF58104">
    <property type="entry name" value="Methyl-accepting chemotaxis protein (MCP) signaling domain"/>
    <property type="match status" value="1"/>
</dbReference>
<evidence type="ECO:0000256" key="2">
    <source>
        <dbReference type="ARBA" id="ARBA00023224"/>
    </source>
</evidence>
<dbReference type="InterPro" id="IPR051310">
    <property type="entry name" value="MCP_chemotaxis"/>
</dbReference>
<dbReference type="Gene3D" id="1.10.287.950">
    <property type="entry name" value="Methyl-accepting chemotaxis protein"/>
    <property type="match status" value="1"/>
</dbReference>
<organism evidence="8 9">
    <name type="scientific">Thiomicrorhabdus marina</name>
    <dbReference type="NCBI Taxonomy" id="2818442"/>
    <lineage>
        <taxon>Bacteria</taxon>
        <taxon>Pseudomonadati</taxon>
        <taxon>Pseudomonadota</taxon>
        <taxon>Gammaproteobacteria</taxon>
        <taxon>Thiotrichales</taxon>
        <taxon>Piscirickettsiaceae</taxon>
        <taxon>Thiomicrorhabdus</taxon>
    </lineage>
</organism>
<proteinExistence type="inferred from homology"/>
<dbReference type="Gene3D" id="3.30.450.20">
    <property type="entry name" value="PAS domain"/>
    <property type="match status" value="2"/>
</dbReference>
<protein>
    <submittedName>
        <fullName evidence="8">PAS domain S-box protein</fullName>
    </submittedName>
</protein>
<reference evidence="8 9" key="1">
    <citation type="submission" date="2021-03" db="EMBL/GenBank/DDBJ databases">
        <title>Thiomicrorhabdus sp.nov.,novel sulfur-oxidizing bacteria isolated from coastal sediment.</title>
        <authorList>
            <person name="Liu X."/>
        </authorList>
    </citation>
    <scope>NUCLEOTIDE SEQUENCE [LARGE SCALE GENOMIC DNA]</scope>
    <source>
        <strain evidence="8 9">6S2-11</strain>
    </source>
</reference>
<keyword evidence="1" id="KW-0488">Methylation</keyword>
<evidence type="ECO:0000256" key="3">
    <source>
        <dbReference type="ARBA" id="ARBA00029447"/>
    </source>
</evidence>
<feature type="domain" description="PAS" evidence="6">
    <location>
        <begin position="33"/>
        <end position="70"/>
    </location>
</feature>
<keyword evidence="2 4" id="KW-0807">Transducer</keyword>
<gene>
    <name evidence="8" type="ORF">J3998_08500</name>
</gene>
<dbReference type="InterPro" id="IPR035965">
    <property type="entry name" value="PAS-like_dom_sf"/>
</dbReference>
<dbReference type="InterPro" id="IPR004089">
    <property type="entry name" value="MCPsignal_dom"/>
</dbReference>
<keyword evidence="9" id="KW-1185">Reference proteome</keyword>
<evidence type="ECO:0000259" key="6">
    <source>
        <dbReference type="PROSITE" id="PS50112"/>
    </source>
</evidence>
<dbReference type="SUPFAM" id="SSF55785">
    <property type="entry name" value="PYP-like sensor domain (PAS domain)"/>
    <property type="match status" value="2"/>
</dbReference>
<dbReference type="PANTHER" id="PTHR43531:SF14">
    <property type="entry name" value="METHYL-ACCEPTING CHEMOTAXIS PROTEIN I-RELATED"/>
    <property type="match status" value="1"/>
</dbReference>
<comment type="similarity">
    <text evidence="3">Belongs to the methyl-accepting chemotaxis (MCP) protein family.</text>
</comment>